<comment type="caution">
    <text evidence="1">The sequence shown here is derived from an EMBL/GenBank/DDBJ whole genome shotgun (WGS) entry which is preliminary data.</text>
</comment>
<dbReference type="Proteomes" id="UP000779900">
    <property type="component" value="Unassembled WGS sequence"/>
</dbReference>
<dbReference type="Gene3D" id="1.20.58.800">
    <property type="match status" value="1"/>
</dbReference>
<dbReference type="AlphaFoldDB" id="A0A937XH22"/>
<dbReference type="EMBL" id="VGIR01000193">
    <property type="protein sequence ID" value="MBM3332977.1"/>
    <property type="molecule type" value="Genomic_DNA"/>
</dbReference>
<organism evidence="1 2">
    <name type="scientific">candidate division WOR-3 bacterium</name>
    <dbReference type="NCBI Taxonomy" id="2052148"/>
    <lineage>
        <taxon>Bacteria</taxon>
        <taxon>Bacteria division WOR-3</taxon>
    </lineage>
</organism>
<evidence type="ECO:0000313" key="2">
    <source>
        <dbReference type="Proteomes" id="UP000779900"/>
    </source>
</evidence>
<gene>
    <name evidence="1" type="ORF">FJY68_14215</name>
</gene>
<protein>
    <submittedName>
        <fullName evidence="1">Uncharacterized protein</fullName>
    </submittedName>
</protein>
<accession>A0A937XH22</accession>
<sequence length="124" mass="13980">MLSVVTRRLSRWQAKYSPEIAAQTTARIYADMCDRYQASLVALCSNETETKQVLDSSGVDTMFIVFYLDFARQLFRLSHGRSISGPTLAREAQILLEKWQNRGLRPEVLAAIRTDVFSVPAPAP</sequence>
<name>A0A937XH22_UNCW3</name>
<proteinExistence type="predicted"/>
<evidence type="ECO:0000313" key="1">
    <source>
        <dbReference type="EMBL" id="MBM3332977.1"/>
    </source>
</evidence>
<reference evidence="1" key="1">
    <citation type="submission" date="2019-03" db="EMBL/GenBank/DDBJ databases">
        <title>Lake Tanganyika Metagenome-Assembled Genomes (MAGs).</title>
        <authorList>
            <person name="Tran P."/>
        </authorList>
    </citation>
    <scope>NUCLEOTIDE SEQUENCE</scope>
    <source>
        <strain evidence="1">K_DeepCast_150m_m2_040</strain>
    </source>
</reference>